<gene>
    <name evidence="3" type="ORF">TI39_contig4204g00007</name>
</gene>
<dbReference type="EMBL" id="LAFY01004163">
    <property type="protein sequence ID" value="KJX94269.1"/>
    <property type="molecule type" value="Genomic_DNA"/>
</dbReference>
<proteinExistence type="predicted"/>
<dbReference type="AlphaFoldDB" id="A0A0F4GA97"/>
<dbReference type="Proteomes" id="UP000033647">
    <property type="component" value="Unassembled WGS sequence"/>
</dbReference>
<dbReference type="STRING" id="1047168.A0A0F4GA97"/>
<dbReference type="PROSITE" id="PS51186">
    <property type="entry name" value="GNAT"/>
    <property type="match status" value="1"/>
</dbReference>
<keyword evidence="3" id="KW-0808">Transferase</keyword>
<evidence type="ECO:0000256" key="1">
    <source>
        <dbReference type="SAM" id="MobiDB-lite"/>
    </source>
</evidence>
<protein>
    <submittedName>
        <fullName evidence="3">Acyl-CoA N-acyltransferase like protein</fullName>
    </submittedName>
</protein>
<evidence type="ECO:0000313" key="4">
    <source>
        <dbReference type="Proteomes" id="UP000033647"/>
    </source>
</evidence>
<dbReference type="Pfam" id="PF00583">
    <property type="entry name" value="Acetyltransf_1"/>
    <property type="match status" value="1"/>
</dbReference>
<dbReference type="PANTHER" id="PTHR42791:SF14">
    <property type="entry name" value="N-ACETYLTRANSFERASE DOMAIN-CONTAINING PROTEIN"/>
    <property type="match status" value="1"/>
</dbReference>
<feature type="region of interest" description="Disordered" evidence="1">
    <location>
        <begin position="93"/>
        <end position="113"/>
    </location>
</feature>
<name>A0A0F4GA97_9PEZI</name>
<sequence>MPLQLLPLALSEFDIYARVGDVAFRPGICSVLYANGMTEEGIQHAAAKAQRYEQKHPGRMHFFKIIDTDLSPDGPFGQVIAVAQWKVFAQRTDEEIKQEEEEESQDEEQYGTNPDIAPGNMLNFLHELHRVLDACRLKYLGNKPYVLLHALCTLPEHERRGAGSLALEWGAAKADELGLPAYLEGSPKGVPLYNKFGFEVVESLPLDARDFGYHEALTHMCMLRQPKEQ</sequence>
<feature type="compositionally biased region" description="Acidic residues" evidence="1">
    <location>
        <begin position="96"/>
        <end position="109"/>
    </location>
</feature>
<dbReference type="OrthoDB" id="410198at2759"/>
<keyword evidence="4" id="KW-1185">Reference proteome</keyword>
<dbReference type="InterPro" id="IPR052523">
    <property type="entry name" value="Trichothecene_AcTrans"/>
</dbReference>
<dbReference type="SUPFAM" id="SSF55729">
    <property type="entry name" value="Acyl-CoA N-acyltransferases (Nat)"/>
    <property type="match status" value="1"/>
</dbReference>
<evidence type="ECO:0000313" key="3">
    <source>
        <dbReference type="EMBL" id="KJX94269.1"/>
    </source>
</evidence>
<reference evidence="3 4" key="1">
    <citation type="submission" date="2015-03" db="EMBL/GenBank/DDBJ databases">
        <title>RNA-seq based gene annotation and comparative genomics of four Zymoseptoria species reveal species-specific pathogenicity related genes and transposable element activity.</title>
        <authorList>
            <person name="Grandaubert J."/>
            <person name="Bhattacharyya A."/>
            <person name="Stukenbrock E.H."/>
        </authorList>
    </citation>
    <scope>NUCLEOTIDE SEQUENCE [LARGE SCALE GENOMIC DNA]</scope>
    <source>
        <strain evidence="3 4">Zb18110</strain>
    </source>
</reference>
<dbReference type="PANTHER" id="PTHR42791">
    <property type="entry name" value="GNAT FAMILY ACETYLTRANSFERASE"/>
    <property type="match status" value="1"/>
</dbReference>
<comment type="caution">
    <text evidence="3">The sequence shown here is derived from an EMBL/GenBank/DDBJ whole genome shotgun (WGS) entry which is preliminary data.</text>
</comment>
<dbReference type="InterPro" id="IPR000182">
    <property type="entry name" value="GNAT_dom"/>
</dbReference>
<accession>A0A0F4GA97</accession>
<dbReference type="Gene3D" id="3.40.630.30">
    <property type="match status" value="1"/>
</dbReference>
<organism evidence="3 4">
    <name type="scientific">Zymoseptoria brevis</name>
    <dbReference type="NCBI Taxonomy" id="1047168"/>
    <lineage>
        <taxon>Eukaryota</taxon>
        <taxon>Fungi</taxon>
        <taxon>Dikarya</taxon>
        <taxon>Ascomycota</taxon>
        <taxon>Pezizomycotina</taxon>
        <taxon>Dothideomycetes</taxon>
        <taxon>Dothideomycetidae</taxon>
        <taxon>Mycosphaerellales</taxon>
        <taxon>Mycosphaerellaceae</taxon>
        <taxon>Zymoseptoria</taxon>
    </lineage>
</organism>
<keyword evidence="3" id="KW-0012">Acyltransferase</keyword>
<dbReference type="InterPro" id="IPR016181">
    <property type="entry name" value="Acyl_CoA_acyltransferase"/>
</dbReference>
<evidence type="ECO:0000259" key="2">
    <source>
        <dbReference type="PROSITE" id="PS51186"/>
    </source>
</evidence>
<dbReference type="GO" id="GO:0016747">
    <property type="term" value="F:acyltransferase activity, transferring groups other than amino-acyl groups"/>
    <property type="evidence" value="ECO:0007669"/>
    <property type="project" value="InterPro"/>
</dbReference>
<feature type="domain" description="N-acetyltransferase" evidence="2">
    <location>
        <begin position="68"/>
        <end position="224"/>
    </location>
</feature>